<dbReference type="AlphaFoldDB" id="A0A1G7V9D8"/>
<name>A0A1G7V9D8_9PSEU</name>
<dbReference type="EMBL" id="FNCC01000009">
    <property type="protein sequence ID" value="SDG55570.1"/>
    <property type="molecule type" value="Genomic_DNA"/>
</dbReference>
<dbReference type="STRING" id="200378.SAMN05216553_10950"/>
<evidence type="ECO:0000313" key="1">
    <source>
        <dbReference type="EMBL" id="SDG55570.1"/>
    </source>
</evidence>
<keyword evidence="2" id="KW-1185">Reference proteome</keyword>
<protein>
    <submittedName>
        <fullName evidence="1">Uncharacterized protein</fullName>
    </submittedName>
</protein>
<gene>
    <name evidence="1" type="ORF">SAMN05216553_10950</name>
</gene>
<evidence type="ECO:0000313" key="2">
    <source>
        <dbReference type="Proteomes" id="UP000199623"/>
    </source>
</evidence>
<sequence>MRLLLWLTLACLCALSGDFVLAAATTALLLGCATDRGRC</sequence>
<dbReference type="Proteomes" id="UP000199623">
    <property type="component" value="Unassembled WGS sequence"/>
</dbReference>
<dbReference type="PROSITE" id="PS51257">
    <property type="entry name" value="PROKAR_LIPOPROTEIN"/>
    <property type="match status" value="1"/>
</dbReference>
<reference evidence="2" key="1">
    <citation type="submission" date="2016-10" db="EMBL/GenBank/DDBJ databases">
        <authorList>
            <person name="Varghese N."/>
            <person name="Submissions S."/>
        </authorList>
    </citation>
    <scope>NUCLEOTIDE SEQUENCE [LARGE SCALE GENOMIC DNA]</scope>
    <source>
        <strain evidence="2">CGMCC 4.3506</strain>
    </source>
</reference>
<accession>A0A1G7V9D8</accession>
<organism evidence="1 2">
    <name type="scientific">Lentzea fradiae</name>
    <dbReference type="NCBI Taxonomy" id="200378"/>
    <lineage>
        <taxon>Bacteria</taxon>
        <taxon>Bacillati</taxon>
        <taxon>Actinomycetota</taxon>
        <taxon>Actinomycetes</taxon>
        <taxon>Pseudonocardiales</taxon>
        <taxon>Pseudonocardiaceae</taxon>
        <taxon>Lentzea</taxon>
    </lineage>
</organism>
<proteinExistence type="predicted"/>